<keyword evidence="8 10" id="KW-0812">Transmembrane</keyword>
<keyword evidence="5 9" id="KW-0732">Signal</keyword>
<feature type="transmembrane region" description="Helical" evidence="8">
    <location>
        <begin position="2938"/>
        <end position="2958"/>
    </location>
</feature>
<evidence type="ECO:0000256" key="7">
    <source>
        <dbReference type="ARBA" id="ARBA00023237"/>
    </source>
</evidence>
<sequence length="3274" mass="377325">MRYYKIIFSILSLLFRIGYQKCPEAHCSFYNYTSKSYECKFPDYDECVSSNNCISYSLGNFVGRDSQYKTCLKSKQTAVSNQAQCWINIFRPEIQICLNSIEDQCVEYSSESDPTSQYAGLIKIGLNIFEKRRFKCAEINQSVEKLDIYILKQFYCIDSNWIVKNILLSNVYVGQDPDNYNCLKVNQTSNGTPYCKSGYCVLNNTCTQLSLSYPAKLESGQCNQLGEKISIECFQDDPLTNKSICFDQLNQTCSWIKDFSFYNIGILPNGTCVQQQKAYDEKPLCSDQSCLLKNGTGFSCIPFDNVYIGINQQGYCLERAQPHAVRCKQGKFCIEQINFSCMELSSVESDLRIARQKDTSNCLPYNDFYGQNIDLCADGYCFFTQDSTQPFTDYCILYGSTFKNFQKPFIGVESITERCLQVDESANSISLCYGPQYCLLNINNQQQCRQLFYPFNEDIDPNQLSQASKNADGFCQQINQPNSISCAEPLLCLINEQCVSLNDPKNNFIGRDQNTQMCIGDNTYYAQYCKKNYCLFQNQCIHFDSNFIGSEYFTSKCLLNGEVTMKKIQQCTDGYCISQTYGKYQCIQLDIDQSKNAAGVDQNGNCLGINQLGAVKCFKNMACINTTSQGQVCVNVDPLGQYKCTNTDGFCSDDLTNCSSCSFSQCLDVTNIKTQTGICTQIGSYCQNSQGFCAQLQSGQCKVCPQNYCFDNVKHICIAFKDVKMEKYQCLQQVRPDLPCILQEIKQQNGDQNFQCASLQNECVLQSTANQLFQCQRCSQNFINVGDNRCLTFKERESIYQQQINTIFQLNLIYIVEDLCQGQICLSIKTDKCPIGCYSCKDLNICTKCIEGYFLFQSQDKSVQCIKCNYLYNNITAYPYTYRIPKGTTQISQKCLDCNLEKGLWNNNQILLKNCELVVLNFKKNETQSLLLIENLPPITAGYLIQNRNETDPFLYPQYYIAPTQLCTQNNCQSCVMQFKNGLYKQICQKCALGYYLDLQHQCQMCNSTCLQCELGTLDIYGNKIYYYELPIELRQTLASSYLYPLCQICKNNSIISYDLISCDQCGTGCASCQYTNGQNYYNIGQKSNVQLNQDQYQSLKIFKQCLTCKSQELTIQTNGSDCGESILNCQLHTLINQYTNQIDLIYNFAYYQNGLTSNYTLICAYCQDNYILSPDKQSCSQNENILDNNCLKFYPDSNSCQLCKAFALDLKNKVCHSKIKCIQAISGCNKCYYENFQNNSNVIQLFTCVECQQANYMTTLLGCVKCLDGCDQCYEIGYDDQQRKFNITASIIFGSTTYDVNTRLNYKTILKAQSFCSSCQQGYYFDPILKICTLLPCGQLCANCVFQINRFYCLQCNQTAILQSISQISLFLGQFYFGQNQIPEDIQISILSKDQGSCQMCPYLCETCDQSGNLFDNLYSIYQTKCYSCKTITQLNTASKSILTNFQDYEIRYDKERFRCTLCKIGDQSCYFKKITTIYAVCLDNNNIIGRGTFDDPLNINMITQINYFENIIIGENNLDLAIVGLNEIALKELELQIIFPSKYSECQTLKPLVLKSNLLQKIKSLEIFHLNISYQQVNNQQFQFLQTSPTIIQGFTNVTISNINIDSYSSYFDQFKIGFQISSQSLNQVYLNNVKFSRGLFGPQNVLHLLINDLKNSLILRNVTFNNLFYYNTQAIQLQYSQTQIKPSLIIKLESISIVNVFFNASNFIQVTQNNTVLNVNNFQVLSCKLDYSSILFNQLFVHQKFTQQLSVINLKLKNNQILNYSIIFSGNQYINVVFSNIIITSNILLLKTQNQQQSPFLFQLNCLVAKFINIYNNTINQYVFFKSIKPANSLSNQIHLVDIQFYQNNITSNDFIFFMDGGQQIDQFLIFSTKIYDNQIVYSSLNVPKTFSFISLSYVKILNAKDSELIDTNEIQFLKVLQVNNLKINGLRSIQSKSNNRNNNYILDIQCLYNQMVIKSVYFQNVIYQKSLISIILKQSSNLQKANKILLIKDFKIINCIANITQTQFSNAPIQVISQIQETITLFNFIVQDSQMQYSVKTNEVTSNIAQCAYLEALIGNIEINNFNFFNSHSIYQNNCLVIYTQKLTINNSVFKNEEDSGIDFLNTTVLGGFLRSSIQSLYIEDSNFQGGKAKQGGALYLIFNNLGILKIQDSSFVNNLSFNKFDNENNGGAIFIDSRLCNFSAQIQTVSFIQNIAFQQGGAIFVQNSKYKKVFEITDSQFIDNFSQKGSIIYFDFNHKQRNIFLLNSCVISYNRINISQNILIKSIRPNLKQSKFQYLFFLKGFFEMKFSNNQIMMDETQVNQIQQNYFSLNSFFQIEYVQIFTDQNNQYYDITFNDSLIQLINVLQVNFFNSQFKRISSKQAKNFIQMNSNFIQIYGIQFIKNQCETCTIGLMQLNADYIIILQSQFEQNYSQDKGVLYVQQVKNNNLSNQFRNLQVISNQNYHILLIDIMFKNNFSLLSGGAIYVNTSSVTFQNCTFMNNKALQGNGGAIYYKGIENLTNLKVKTSNFTFNQAQIGGAIYSESGQAVQNFYSQNIFMNNLAQQFSHNLYQYPHHLILIYNGSKLNKNLIRHVSGRINNELSIQFMTEDNQYFKKFSEKVTLNIRLNDTKNAFLNVNQLTQKDGNFKLNMLTLNGIFGVTVKLTFSSEKIKFPVYNLTTGEIVSYNSVFNSLELVVQFAYSCELGEQHYKVQNYDFCQRCNKPFYNTYPGQKCIKCPEYGGVCDGGNIYLKQGYWKKNINSTDIYQCNPYVNSCIGDIDIFEKKGITVRSSDTRYCKQGFIGPLCSDCDVYGIYWNDQYVKDGNQNCKNCSQASSTTWVFILIFMINLFLILNVVNNYLKQINLKIKIKFLFLIKIFMPLKVQYFQLYIKLLVSYLQVLMIVCDIIKSYLFEFQNVLNPISDPNKYALILLDCSFVHIYRQQSLSFILIKVILRQLMIITYILCFAFAYVIQKIYLKQQVIFMDIISGINFIFWLNQPSVIQQILDSSICLDQFGEKYVKGYPSVKCDQSYLQQSYFILYPLFAVWSIILPVFLLYKIYNIRFWLNRLKNLKKFGIFYFEYKEKFYLWEFIKIYLKLSLVIVNNLFLDSQNPLKASIICLILLLYTISIHTLKPNKNETQNQLEQLIYICCSVSVGLCCYISDDQTTFSNLSKRRALVFLLVINFLSLLQLIKSISLKIIKEKVNNSYQIIEKKLNNYPKLSQLFYKLGFVDKKKTLSFWIKLGKAIQSVSFQYRFISGKKKIYFLLNQKYNLFKKQQKLIIQENQL</sequence>
<keyword evidence="8" id="KW-1133">Transmembrane helix</keyword>
<feature type="signal peptide" evidence="9">
    <location>
        <begin position="1"/>
        <end position="20"/>
    </location>
</feature>
<evidence type="ECO:0000256" key="4">
    <source>
        <dbReference type="ARBA" id="ARBA00022525"/>
    </source>
</evidence>
<feature type="transmembrane region" description="Helical" evidence="8">
    <location>
        <begin position="2825"/>
        <end position="2846"/>
    </location>
</feature>
<dbReference type="OrthoDB" id="307937at2759"/>
<feature type="chain" id="PRO_5004906152" evidence="9">
    <location>
        <begin position="21"/>
        <end position="3274"/>
    </location>
</feature>
<dbReference type="GO" id="GO:0005576">
    <property type="term" value="C:extracellular region"/>
    <property type="evidence" value="ECO:0007669"/>
    <property type="project" value="UniProtKB-SubCell"/>
</dbReference>
<dbReference type="Pfam" id="PF02415">
    <property type="entry name" value="Chlam_PMP"/>
    <property type="match status" value="1"/>
</dbReference>
<evidence type="ECO:0000256" key="8">
    <source>
        <dbReference type="SAM" id="Phobius"/>
    </source>
</evidence>
<keyword evidence="6 8" id="KW-0472">Membrane</keyword>
<evidence type="ECO:0000256" key="6">
    <source>
        <dbReference type="ARBA" id="ARBA00023136"/>
    </source>
</evidence>
<dbReference type="KEGG" id="tet:TTHERM_001008722"/>
<organism evidence="10 11">
    <name type="scientific">Tetrahymena thermophila (strain SB210)</name>
    <dbReference type="NCBI Taxonomy" id="312017"/>
    <lineage>
        <taxon>Eukaryota</taxon>
        <taxon>Sar</taxon>
        <taxon>Alveolata</taxon>
        <taxon>Ciliophora</taxon>
        <taxon>Intramacronucleata</taxon>
        <taxon>Oligohymenophorea</taxon>
        <taxon>Hymenostomatida</taxon>
        <taxon>Tetrahymenina</taxon>
        <taxon>Tetrahymenidae</taxon>
        <taxon>Tetrahymena</taxon>
    </lineage>
</organism>
<evidence type="ECO:0000256" key="5">
    <source>
        <dbReference type="ARBA" id="ARBA00022729"/>
    </source>
</evidence>
<feature type="transmembrane region" description="Helical" evidence="8">
    <location>
        <begin position="3025"/>
        <end position="3052"/>
    </location>
</feature>
<name>W7WWT6_TETTS</name>
<feature type="transmembrane region" description="Helical" evidence="8">
    <location>
        <begin position="3073"/>
        <end position="3094"/>
    </location>
</feature>
<dbReference type="PANTHER" id="PTHR11319:SF35">
    <property type="entry name" value="OUTER MEMBRANE PROTEIN PMPC-RELATED"/>
    <property type="match status" value="1"/>
</dbReference>
<feature type="transmembrane region" description="Helical" evidence="8">
    <location>
        <begin position="2874"/>
        <end position="2898"/>
    </location>
</feature>
<reference evidence="11" key="1">
    <citation type="journal article" date="2006" name="PLoS Biol.">
        <title>Macronuclear genome sequence of the ciliate Tetrahymena thermophila, a model eukaryote.</title>
        <authorList>
            <person name="Eisen J.A."/>
            <person name="Coyne R.S."/>
            <person name="Wu M."/>
            <person name="Wu D."/>
            <person name="Thiagarajan M."/>
            <person name="Wortman J.R."/>
            <person name="Badger J.H."/>
            <person name="Ren Q."/>
            <person name="Amedeo P."/>
            <person name="Jones K.M."/>
            <person name="Tallon L.J."/>
            <person name="Delcher A.L."/>
            <person name="Salzberg S.L."/>
            <person name="Silva J.C."/>
            <person name="Haas B.J."/>
            <person name="Majoros W.H."/>
            <person name="Farzad M."/>
            <person name="Carlton J.M."/>
            <person name="Smith R.K. Jr."/>
            <person name="Garg J."/>
            <person name="Pearlman R.E."/>
            <person name="Karrer K.M."/>
            <person name="Sun L."/>
            <person name="Manning G."/>
            <person name="Elde N.C."/>
            <person name="Turkewitz A.P."/>
            <person name="Asai D.J."/>
            <person name="Wilkes D.E."/>
            <person name="Wang Y."/>
            <person name="Cai H."/>
            <person name="Collins K."/>
            <person name="Stewart B.A."/>
            <person name="Lee S.R."/>
            <person name="Wilamowska K."/>
            <person name="Weinberg Z."/>
            <person name="Ruzzo W.L."/>
            <person name="Wloga D."/>
            <person name="Gaertig J."/>
            <person name="Frankel J."/>
            <person name="Tsao C.-C."/>
            <person name="Gorovsky M.A."/>
            <person name="Keeling P.J."/>
            <person name="Waller R.F."/>
            <person name="Patron N.J."/>
            <person name="Cherry J.M."/>
            <person name="Stover N.A."/>
            <person name="Krieger C.J."/>
            <person name="del Toro C."/>
            <person name="Ryder H.F."/>
            <person name="Williamson S.C."/>
            <person name="Barbeau R.A."/>
            <person name="Hamilton E.P."/>
            <person name="Orias E."/>
        </authorList>
    </citation>
    <scope>NUCLEOTIDE SEQUENCE [LARGE SCALE GENOMIC DNA]</scope>
    <source>
        <strain evidence="11">SB210</strain>
    </source>
</reference>
<dbReference type="RefSeq" id="XP_012656186.1">
    <property type="nucleotide sequence ID" value="XM_012800732.1"/>
</dbReference>
<evidence type="ECO:0000256" key="9">
    <source>
        <dbReference type="SAM" id="SignalP"/>
    </source>
</evidence>
<dbReference type="InterPro" id="IPR003368">
    <property type="entry name" value="POMP_repeat"/>
</dbReference>
<feature type="transmembrane region" description="Helical" evidence="8">
    <location>
        <begin position="3132"/>
        <end position="3150"/>
    </location>
</feature>
<evidence type="ECO:0000313" key="11">
    <source>
        <dbReference type="Proteomes" id="UP000009168"/>
    </source>
</evidence>
<dbReference type="PANTHER" id="PTHR11319">
    <property type="entry name" value="G PROTEIN-COUPLED RECEPTOR-RELATED"/>
    <property type="match status" value="1"/>
</dbReference>
<evidence type="ECO:0000313" key="10">
    <source>
        <dbReference type="EMBL" id="EWS71280.1"/>
    </source>
</evidence>
<comment type="subcellular location">
    <subcellularLocation>
        <location evidence="1">Cell envelope</location>
    </subcellularLocation>
    <subcellularLocation>
        <location evidence="2">Cell outer membrane</location>
    </subcellularLocation>
    <subcellularLocation>
        <location evidence="3">Secreted</location>
    </subcellularLocation>
</comment>
<dbReference type="EMBL" id="GG662290">
    <property type="protein sequence ID" value="EWS71280.1"/>
    <property type="molecule type" value="Genomic_DNA"/>
</dbReference>
<accession>W7WWT6</accession>
<feature type="transmembrane region" description="Helical" evidence="8">
    <location>
        <begin position="3100"/>
        <end position="3120"/>
    </location>
</feature>
<keyword evidence="4" id="KW-0964">Secreted</keyword>
<keyword evidence="11" id="KW-1185">Reference proteome</keyword>
<gene>
    <name evidence="10" type="ORF">TTHERM_001008722</name>
</gene>
<dbReference type="GeneID" id="24441387"/>
<protein>
    <submittedName>
        <fullName evidence="10">Transmembrane protein, putative</fullName>
    </submittedName>
</protein>
<feature type="transmembrane region" description="Helical" evidence="8">
    <location>
        <begin position="3162"/>
        <end position="3179"/>
    </location>
</feature>
<evidence type="ECO:0000256" key="1">
    <source>
        <dbReference type="ARBA" id="ARBA00004196"/>
    </source>
</evidence>
<proteinExistence type="predicted"/>
<dbReference type="NCBIfam" id="TIGR01376">
    <property type="entry name" value="POMP_repeat"/>
    <property type="match status" value="1"/>
</dbReference>
<dbReference type="Proteomes" id="UP000009168">
    <property type="component" value="Unassembled WGS sequence"/>
</dbReference>
<dbReference type="STRING" id="312017.W7WWT6"/>
<keyword evidence="7" id="KW-0998">Cell outer membrane</keyword>
<dbReference type="InParanoid" id="W7WWT6"/>
<evidence type="ECO:0000256" key="2">
    <source>
        <dbReference type="ARBA" id="ARBA00004442"/>
    </source>
</evidence>
<evidence type="ECO:0000256" key="3">
    <source>
        <dbReference type="ARBA" id="ARBA00004613"/>
    </source>
</evidence>